<feature type="transmembrane region" description="Helical" evidence="2">
    <location>
        <begin position="6"/>
        <end position="25"/>
    </location>
</feature>
<dbReference type="InterPro" id="IPR010768">
    <property type="entry name" value="GATase1-like"/>
</dbReference>
<feature type="transmembrane region" description="Helical" evidence="2">
    <location>
        <begin position="37"/>
        <end position="55"/>
    </location>
</feature>
<evidence type="ECO:0000256" key="1">
    <source>
        <dbReference type="SAM" id="MobiDB-lite"/>
    </source>
</evidence>
<evidence type="ECO:0000313" key="4">
    <source>
        <dbReference type="EMBL" id="GAA0320435.1"/>
    </source>
</evidence>
<dbReference type="Proteomes" id="UP001500782">
    <property type="component" value="Unassembled WGS sequence"/>
</dbReference>
<protein>
    <submittedName>
        <fullName evidence="4">VWA domain-containing protein</fullName>
    </submittedName>
</protein>
<name>A0ABN0VYD8_9BACI</name>
<dbReference type="Pfam" id="PF07090">
    <property type="entry name" value="GATase1_like"/>
    <property type="match status" value="1"/>
</dbReference>
<keyword evidence="2" id="KW-0812">Transmembrane</keyword>
<feature type="domain" description="VWFA" evidence="3">
    <location>
        <begin position="408"/>
        <end position="573"/>
    </location>
</feature>
<comment type="caution">
    <text evidence="4">The sequence shown here is derived from an EMBL/GenBank/DDBJ whole genome shotgun (WGS) entry which is preliminary data.</text>
</comment>
<accession>A0ABN0VYD8</accession>
<dbReference type="PANTHER" id="PTHR37947:SF2">
    <property type="entry name" value="VON WILLEBRAND FACTOR TYPE A"/>
    <property type="match status" value="1"/>
</dbReference>
<dbReference type="Pfam" id="PF00092">
    <property type="entry name" value="VWA"/>
    <property type="match status" value="1"/>
</dbReference>
<proteinExistence type="predicted"/>
<dbReference type="SUPFAM" id="SSF53300">
    <property type="entry name" value="vWA-like"/>
    <property type="match status" value="2"/>
</dbReference>
<dbReference type="InterPro" id="IPR029062">
    <property type="entry name" value="Class_I_gatase-like"/>
</dbReference>
<keyword evidence="2" id="KW-1133">Transmembrane helix</keyword>
<dbReference type="CDD" id="cd00198">
    <property type="entry name" value="vWFA"/>
    <property type="match status" value="1"/>
</dbReference>
<dbReference type="Gene3D" id="3.40.50.410">
    <property type="entry name" value="von Willebrand factor, type A domain"/>
    <property type="match status" value="2"/>
</dbReference>
<dbReference type="Gene3D" id="3.40.50.880">
    <property type="match status" value="1"/>
</dbReference>
<dbReference type="Pfam" id="PF13519">
    <property type="entry name" value="VWA_2"/>
    <property type="match status" value="1"/>
</dbReference>
<dbReference type="PROSITE" id="PS50234">
    <property type="entry name" value="VWFA"/>
    <property type="match status" value="1"/>
</dbReference>
<dbReference type="EMBL" id="BAAADJ010000007">
    <property type="protein sequence ID" value="GAA0320435.1"/>
    <property type="molecule type" value="Genomic_DNA"/>
</dbReference>
<feature type="compositionally biased region" description="Basic and acidic residues" evidence="1">
    <location>
        <begin position="867"/>
        <end position="887"/>
    </location>
</feature>
<organism evidence="4 5">
    <name type="scientific">Bacillus carboniphilus</name>
    <dbReference type="NCBI Taxonomy" id="86663"/>
    <lineage>
        <taxon>Bacteria</taxon>
        <taxon>Bacillati</taxon>
        <taxon>Bacillota</taxon>
        <taxon>Bacilli</taxon>
        <taxon>Bacillales</taxon>
        <taxon>Bacillaceae</taxon>
        <taxon>Bacillus</taxon>
    </lineage>
</organism>
<feature type="compositionally biased region" description="Basic and acidic residues" evidence="1">
    <location>
        <begin position="897"/>
        <end position="912"/>
    </location>
</feature>
<sequence>MDLNISNPLFLVAFIPIAVIILLTLRKTNKEQIKHIKAISLIRFIVFTLIILSLSQPTILLSQQHEKVVFVVDRSASMKFHERDIQQLLTRSLAEKDVNDEYSIVSVGAEAAIESSMTKNHTDVDFRTEIQADDSNLEKGIELGASLFSGGQKGRIVLFTDGYETEGNVAREIELLEKKGVEVDIISFPPIRTTDVALTKLSVPHTSYLGENTSVQIQVDSTIDTTTRLRIQLNSETIIDEEIELQSGINEFMFTNLIEEEGYHLFEAEIFQPQDTISENNRQMAVSYSKGEPNVLIVEGKQDESINLYNALSAAQIDTKVVSPDYIPSTLSSLLEYETVIFANVSGTDVSQAKMDLIEVAVKEYGKGFIMTGGESSFGLGGYFETSIEQLLPVSMDIKGKKEIPSLALMIVVDRSGSMQGQKLDLAKEAAARTVSLLREQDYLGVIAFDDQPWEIVKTAPIKDKKAVEEKIRTISGGGGTNIYPALEEAYDQMLGNAAKRKHIILLTDGQSAVNGNYSALIQKGLEENITLSTVAIGRDSDRFLLQALAEEGTGRYYDVMDATVIPSILSRETVMATKTYIEDQPFYPTITRYAIEGLASTFGNGIPQMNAYIAVSEKDKAQTILISEKDDPILSVWQYGLGRTVAFTSDVTGKWSGHWPSWDKWSDFWVRTINWTFPNAEASTFQMDIKREGSQVEVNLLASEPILEPLIATVTKNDGSKVDATIQPVRPGEYKVKFQGEQGIHFIQLSKQSEDVQSSIFHAGFALGYSEEFIIPLKEANLFKEKQPMSSEELTKSPESIFRPLEKKLQDEISIQSSLLVVAFLLFLVELTIRRFGVPQWKVKLSKWLTWEKVKEKRKVTTSNGKKQDIYSVKEKSVHEKDEGKTRQPKQVPVPKGKDKNNVPKEERSSQMDRLLSAKKKRR</sequence>
<dbReference type="SMART" id="SM00327">
    <property type="entry name" value="VWA"/>
    <property type="match status" value="2"/>
</dbReference>
<dbReference type="SUPFAM" id="SSF52317">
    <property type="entry name" value="Class I glutamine amidotransferase-like"/>
    <property type="match status" value="1"/>
</dbReference>
<reference evidence="4 5" key="1">
    <citation type="journal article" date="2019" name="Int. J. Syst. Evol. Microbiol.">
        <title>The Global Catalogue of Microorganisms (GCM) 10K type strain sequencing project: providing services to taxonomists for standard genome sequencing and annotation.</title>
        <authorList>
            <consortium name="The Broad Institute Genomics Platform"/>
            <consortium name="The Broad Institute Genome Sequencing Center for Infectious Disease"/>
            <person name="Wu L."/>
            <person name="Ma J."/>
        </authorList>
    </citation>
    <scope>NUCLEOTIDE SEQUENCE [LARGE SCALE GENOMIC DNA]</scope>
    <source>
        <strain evidence="4 5">JCM 9731</strain>
    </source>
</reference>
<dbReference type="InterPro" id="IPR002035">
    <property type="entry name" value="VWF_A"/>
</dbReference>
<feature type="region of interest" description="Disordered" evidence="1">
    <location>
        <begin position="866"/>
        <end position="924"/>
    </location>
</feature>
<dbReference type="RefSeq" id="WP_343796705.1">
    <property type="nucleotide sequence ID" value="NZ_BAAADJ010000007.1"/>
</dbReference>
<evidence type="ECO:0000313" key="5">
    <source>
        <dbReference type="Proteomes" id="UP001500782"/>
    </source>
</evidence>
<evidence type="ECO:0000259" key="3">
    <source>
        <dbReference type="PROSITE" id="PS50234"/>
    </source>
</evidence>
<gene>
    <name evidence="4" type="ORF">GCM10008967_08730</name>
</gene>
<keyword evidence="2" id="KW-0472">Membrane</keyword>
<dbReference type="InterPro" id="IPR036465">
    <property type="entry name" value="vWFA_dom_sf"/>
</dbReference>
<dbReference type="PANTHER" id="PTHR37947">
    <property type="entry name" value="BLL2462 PROTEIN"/>
    <property type="match status" value="1"/>
</dbReference>
<evidence type="ECO:0000256" key="2">
    <source>
        <dbReference type="SAM" id="Phobius"/>
    </source>
</evidence>
<keyword evidence="5" id="KW-1185">Reference proteome</keyword>